<proteinExistence type="predicted"/>
<name>A0A0H2RPS4_9AGAM</name>
<dbReference type="AlphaFoldDB" id="A0A0H2RPS4"/>
<accession>A0A0H2RPS4</accession>
<reference evidence="1 2" key="1">
    <citation type="submission" date="2015-04" db="EMBL/GenBank/DDBJ databases">
        <title>Complete genome sequence of Schizopora paradoxa KUC8140, a cosmopolitan wood degrader in East Asia.</title>
        <authorList>
            <consortium name="DOE Joint Genome Institute"/>
            <person name="Min B."/>
            <person name="Park H."/>
            <person name="Jang Y."/>
            <person name="Kim J.-J."/>
            <person name="Kim K.H."/>
            <person name="Pangilinan J."/>
            <person name="Lipzen A."/>
            <person name="Riley R."/>
            <person name="Grigoriev I.V."/>
            <person name="Spatafora J.W."/>
            <person name="Choi I.-G."/>
        </authorList>
    </citation>
    <scope>NUCLEOTIDE SEQUENCE [LARGE SCALE GENOMIC DNA]</scope>
    <source>
        <strain evidence="1 2">KUC8140</strain>
    </source>
</reference>
<evidence type="ECO:0000313" key="2">
    <source>
        <dbReference type="Proteomes" id="UP000053477"/>
    </source>
</evidence>
<dbReference type="EMBL" id="KQ085952">
    <property type="protein sequence ID" value="KLO13889.1"/>
    <property type="molecule type" value="Genomic_DNA"/>
</dbReference>
<organism evidence="1 2">
    <name type="scientific">Schizopora paradoxa</name>
    <dbReference type="NCBI Taxonomy" id="27342"/>
    <lineage>
        <taxon>Eukaryota</taxon>
        <taxon>Fungi</taxon>
        <taxon>Dikarya</taxon>
        <taxon>Basidiomycota</taxon>
        <taxon>Agaricomycotina</taxon>
        <taxon>Agaricomycetes</taxon>
        <taxon>Hymenochaetales</taxon>
        <taxon>Schizoporaceae</taxon>
        <taxon>Schizopora</taxon>
    </lineage>
</organism>
<keyword evidence="2" id="KW-1185">Reference proteome</keyword>
<gene>
    <name evidence="1" type="ORF">SCHPADRAFT_340808</name>
</gene>
<dbReference type="InParanoid" id="A0A0H2RPS4"/>
<dbReference type="Proteomes" id="UP000053477">
    <property type="component" value="Unassembled WGS sequence"/>
</dbReference>
<evidence type="ECO:0000313" key="1">
    <source>
        <dbReference type="EMBL" id="KLO13889.1"/>
    </source>
</evidence>
<sequence>MLTKLASSRYGVRFKAVSDEVQLASRASRAPTIGREEDCSYAVRRVRRSFVTRLIQLELDHCRTERDDWEREALEGRVAGGVRPTMKECTESANAVETTSW</sequence>
<protein>
    <submittedName>
        <fullName evidence="1">Uncharacterized protein</fullName>
    </submittedName>
</protein>